<dbReference type="EMBL" id="NVOR01000031">
    <property type="protein sequence ID" value="PED82625.1"/>
    <property type="molecule type" value="Genomic_DNA"/>
</dbReference>
<evidence type="ECO:0000313" key="2">
    <source>
        <dbReference type="EMBL" id="PED82625.1"/>
    </source>
</evidence>
<feature type="transmembrane region" description="Helical" evidence="1">
    <location>
        <begin position="114"/>
        <end position="134"/>
    </location>
</feature>
<dbReference type="Proteomes" id="UP000221020">
    <property type="component" value="Unassembled WGS sequence"/>
</dbReference>
<feature type="transmembrane region" description="Helical" evidence="1">
    <location>
        <begin position="139"/>
        <end position="155"/>
    </location>
</feature>
<sequence>MKVLQKLAKKLGYEEGEALQFFNKRICGIWLIWVGITIIAAAVVGGKYFIHPIVFLVGYFVGFKFILGSKSVRKKYSFGPMSKFQSKVSNLSIVLLFVLMGLISGRYFETYDYRMIWLGALLATGIHFIPFALVHGKSMIYLSIPLVIIALFGFIQAETPFIYIAVADGAVKVLFGIGLFLSKNPGMSNTSSHYSKNV</sequence>
<accession>A0AA91VEF2</accession>
<feature type="transmembrane region" description="Helical" evidence="1">
    <location>
        <begin position="21"/>
        <end position="43"/>
    </location>
</feature>
<keyword evidence="1" id="KW-1133">Transmembrane helix</keyword>
<dbReference type="InterPro" id="IPR046717">
    <property type="entry name" value="DUF6609"/>
</dbReference>
<keyword evidence="1" id="KW-0472">Membrane</keyword>
<keyword evidence="1" id="KW-0812">Transmembrane</keyword>
<name>A0AA91VEF2_9BACI</name>
<evidence type="ECO:0000313" key="3">
    <source>
        <dbReference type="Proteomes" id="UP000221020"/>
    </source>
</evidence>
<feature type="transmembrane region" description="Helical" evidence="1">
    <location>
        <begin position="161"/>
        <end position="181"/>
    </location>
</feature>
<gene>
    <name evidence="2" type="ORF">CON65_10980</name>
</gene>
<comment type="caution">
    <text evidence="2">The sequence shown here is derived from an EMBL/GenBank/DDBJ whole genome shotgun (WGS) entry which is preliminary data.</text>
</comment>
<reference evidence="2 3" key="1">
    <citation type="submission" date="2017-09" db="EMBL/GenBank/DDBJ databases">
        <title>Large-scale bioinformatics analysis of Bacillus genomes uncovers conserved roles of natural products in bacterial physiology.</title>
        <authorList>
            <consortium name="Agbiome Team Llc"/>
            <person name="Bleich R.M."/>
            <person name="Grubbs K.J."/>
            <person name="Santa Maria K.C."/>
            <person name="Allen S.E."/>
            <person name="Farag S."/>
            <person name="Shank E.A."/>
            <person name="Bowers A."/>
        </authorList>
    </citation>
    <scope>NUCLEOTIDE SEQUENCE [LARGE SCALE GENOMIC DNA]</scope>
    <source>
        <strain evidence="2 3">AFS092012</strain>
    </source>
</reference>
<feature type="transmembrane region" description="Helical" evidence="1">
    <location>
        <begin position="49"/>
        <end position="67"/>
    </location>
</feature>
<proteinExistence type="predicted"/>
<feature type="transmembrane region" description="Helical" evidence="1">
    <location>
        <begin position="88"/>
        <end position="108"/>
    </location>
</feature>
<protein>
    <submittedName>
        <fullName evidence="2">Uncharacterized protein</fullName>
    </submittedName>
</protein>
<dbReference type="AlphaFoldDB" id="A0AA91VEF2"/>
<organism evidence="2 3">
    <name type="scientific">Bacillus pseudomycoides</name>
    <dbReference type="NCBI Taxonomy" id="64104"/>
    <lineage>
        <taxon>Bacteria</taxon>
        <taxon>Bacillati</taxon>
        <taxon>Bacillota</taxon>
        <taxon>Bacilli</taxon>
        <taxon>Bacillales</taxon>
        <taxon>Bacillaceae</taxon>
        <taxon>Bacillus</taxon>
        <taxon>Bacillus cereus group</taxon>
    </lineage>
</organism>
<dbReference type="Pfam" id="PF20313">
    <property type="entry name" value="DUF6609"/>
    <property type="match status" value="1"/>
</dbReference>
<evidence type="ECO:0000256" key="1">
    <source>
        <dbReference type="SAM" id="Phobius"/>
    </source>
</evidence>